<evidence type="ECO:0000256" key="4">
    <source>
        <dbReference type="ARBA" id="ARBA00023163"/>
    </source>
</evidence>
<sequence length="329" mass="35973">MAMHGGLFAKEANTTSAFSAVPWWSTGLGSQPAGFHDDLFGQFKPASSAVDKPSNTGTQLTPSREPERNGGQETGNGKTNKFTIFSGECKDPPNGQKFRLQNASNMQAAAAEYRGHLELGFSQPLICAKYPYGEQCHSVFSTYGPQLTGRIMLPLNSTSDEVPIFVNVKQYNGILRRRQYRAKAELQNKVLKNRKPYLHLSRHLHAMRRPRGCGGRFLNTKNLNGSKSNSDDNTTAKGRFSRPTGSQSSDVLQSDSGNSSSPRKANGCRSYNLGTEVTSVYSRGDLDPFPFNNLSSAIQSLPNMMTSGHWIVPPGKWVVAADSCCNLKV</sequence>
<dbReference type="Proteomes" id="UP001652660">
    <property type="component" value="Chromosome 6c"/>
</dbReference>
<comment type="subcellular location">
    <subcellularLocation>
        <location evidence="1 6">Nucleus</location>
    </subcellularLocation>
</comment>
<feature type="compositionally biased region" description="Polar residues" evidence="7">
    <location>
        <begin position="219"/>
        <end position="236"/>
    </location>
</feature>
<dbReference type="PROSITE" id="PS51152">
    <property type="entry name" value="NFYA_HAP2_2"/>
    <property type="match status" value="1"/>
</dbReference>
<keyword evidence="8" id="KW-1185">Reference proteome</keyword>
<dbReference type="SMART" id="SM00521">
    <property type="entry name" value="CBF"/>
    <property type="match status" value="1"/>
</dbReference>
<dbReference type="PANTHER" id="PTHR12632">
    <property type="entry name" value="TRANSCRIPTION FACTOR NF-Y ALPHA-RELATED"/>
    <property type="match status" value="1"/>
</dbReference>
<dbReference type="Gene3D" id="6.10.250.2430">
    <property type="match status" value="1"/>
</dbReference>
<feature type="region of interest" description="Disordered" evidence="7">
    <location>
        <begin position="211"/>
        <end position="270"/>
    </location>
</feature>
<evidence type="ECO:0000256" key="1">
    <source>
        <dbReference type="ARBA" id="ARBA00004123"/>
    </source>
</evidence>
<evidence type="ECO:0000313" key="8">
    <source>
        <dbReference type="Proteomes" id="UP001652660"/>
    </source>
</evidence>
<comment type="similarity">
    <text evidence="6">Belongs to the NFYA/HAP2 subunit family.</text>
</comment>
<feature type="compositionally biased region" description="Polar residues" evidence="7">
    <location>
        <begin position="53"/>
        <end position="62"/>
    </location>
</feature>
<organism evidence="8 10">
    <name type="scientific">Coffea arabica</name>
    <name type="common">Arabian coffee</name>
    <dbReference type="NCBI Taxonomy" id="13443"/>
    <lineage>
        <taxon>Eukaryota</taxon>
        <taxon>Viridiplantae</taxon>
        <taxon>Streptophyta</taxon>
        <taxon>Embryophyta</taxon>
        <taxon>Tracheophyta</taxon>
        <taxon>Spermatophyta</taxon>
        <taxon>Magnoliopsida</taxon>
        <taxon>eudicotyledons</taxon>
        <taxon>Gunneridae</taxon>
        <taxon>Pentapetalae</taxon>
        <taxon>asterids</taxon>
        <taxon>lamiids</taxon>
        <taxon>Gentianales</taxon>
        <taxon>Rubiaceae</taxon>
        <taxon>Ixoroideae</taxon>
        <taxon>Gardenieae complex</taxon>
        <taxon>Bertiereae - Coffeeae clade</taxon>
        <taxon>Coffeeae</taxon>
        <taxon>Coffea</taxon>
    </lineage>
</organism>
<evidence type="ECO:0000256" key="5">
    <source>
        <dbReference type="ARBA" id="ARBA00023242"/>
    </source>
</evidence>
<dbReference type="RefSeq" id="XP_071908520.1">
    <property type="nucleotide sequence ID" value="XM_072052419.1"/>
</dbReference>
<dbReference type="RefSeq" id="XP_071908519.1">
    <property type="nucleotide sequence ID" value="XM_072052418.1"/>
</dbReference>
<dbReference type="InterPro" id="IPR001289">
    <property type="entry name" value="NFYA"/>
</dbReference>
<evidence type="ECO:0000256" key="3">
    <source>
        <dbReference type="ARBA" id="ARBA00023125"/>
    </source>
</evidence>
<gene>
    <name evidence="9 10" type="primary">LOC113691993</name>
</gene>
<keyword evidence="2 6" id="KW-0805">Transcription regulation</keyword>
<feature type="compositionally biased region" description="Polar residues" evidence="7">
    <location>
        <begin position="243"/>
        <end position="263"/>
    </location>
</feature>
<evidence type="ECO:0000256" key="7">
    <source>
        <dbReference type="SAM" id="MobiDB-lite"/>
    </source>
</evidence>
<accession>A0ABM4UML3</accession>
<keyword evidence="5 6" id="KW-0539">Nucleus</keyword>
<comment type="function">
    <text evidence="6">Component of the sequence-specific heterotrimeric transcription factor (NF-Y) which specifically recognizes a 5'-CCAAT-3' box motif found in the promoters of its target genes.</text>
</comment>
<dbReference type="PRINTS" id="PR00616">
    <property type="entry name" value="CCAATSUBUNTB"/>
</dbReference>
<protein>
    <recommendedName>
        <fullName evidence="6">Nuclear transcription factor Y subunit</fullName>
    </recommendedName>
</protein>
<evidence type="ECO:0000313" key="10">
    <source>
        <dbReference type="RefSeq" id="XP_071908520.1"/>
    </source>
</evidence>
<evidence type="ECO:0000313" key="9">
    <source>
        <dbReference type="RefSeq" id="XP_071908519.1"/>
    </source>
</evidence>
<evidence type="ECO:0000256" key="6">
    <source>
        <dbReference type="RuleBase" id="RU367155"/>
    </source>
</evidence>
<dbReference type="GeneID" id="113691993"/>
<feature type="region of interest" description="Disordered" evidence="7">
    <location>
        <begin position="44"/>
        <end position="95"/>
    </location>
</feature>
<reference evidence="9 10" key="1">
    <citation type="submission" date="2025-05" db="UniProtKB">
        <authorList>
            <consortium name="RefSeq"/>
        </authorList>
    </citation>
    <scope>IDENTIFICATION</scope>
    <source>
        <tissue evidence="9 10">Leaves</tissue>
    </source>
</reference>
<dbReference type="Pfam" id="PF02045">
    <property type="entry name" value="CBFB_NFYA"/>
    <property type="match status" value="1"/>
</dbReference>
<evidence type="ECO:0000256" key="2">
    <source>
        <dbReference type="ARBA" id="ARBA00023015"/>
    </source>
</evidence>
<proteinExistence type="inferred from homology"/>
<keyword evidence="4 6" id="KW-0804">Transcription</keyword>
<keyword evidence="3 6" id="KW-0238">DNA-binding</keyword>
<comment type="subunit">
    <text evidence="6">Heterotrimer.</text>
</comment>
<name>A0ABM4UML3_COFAR</name>